<organism evidence="2 3">
    <name type="scientific">Bacillus pseudomycoides</name>
    <dbReference type="NCBI Taxonomy" id="64104"/>
    <lineage>
        <taxon>Bacteria</taxon>
        <taxon>Bacillati</taxon>
        <taxon>Bacillota</taxon>
        <taxon>Bacilli</taxon>
        <taxon>Bacillales</taxon>
        <taxon>Bacillaceae</taxon>
        <taxon>Bacillus</taxon>
        <taxon>Bacillus cereus group</taxon>
    </lineage>
</organism>
<evidence type="ECO:0000256" key="1">
    <source>
        <dbReference type="SAM" id="Coils"/>
    </source>
</evidence>
<dbReference type="Proteomes" id="UP000221020">
    <property type="component" value="Unassembled WGS sequence"/>
</dbReference>
<gene>
    <name evidence="2" type="ORF">CON65_02530</name>
</gene>
<dbReference type="RefSeq" id="WP_097963131.1">
    <property type="nucleotide sequence ID" value="NZ_NVOR01000007.1"/>
</dbReference>
<evidence type="ECO:0000313" key="3">
    <source>
        <dbReference type="Proteomes" id="UP000221020"/>
    </source>
</evidence>
<comment type="caution">
    <text evidence="2">The sequence shown here is derived from an EMBL/GenBank/DDBJ whole genome shotgun (WGS) entry which is preliminary data.</text>
</comment>
<dbReference type="EMBL" id="NVOR01000007">
    <property type="protein sequence ID" value="PED84328.1"/>
    <property type="molecule type" value="Genomic_DNA"/>
</dbReference>
<name>A0AA91VFL8_9BACI</name>
<sequence>MEARHVYLYEEAARHEQEQANKLFSKVQQLESQLLIAKSQYKHHKEESERLQIMVKRWKEQENEIKSKG</sequence>
<accession>A0AA91VFL8</accession>
<feature type="coiled-coil region" evidence="1">
    <location>
        <begin position="13"/>
        <end position="61"/>
    </location>
</feature>
<evidence type="ECO:0000313" key="2">
    <source>
        <dbReference type="EMBL" id="PED84328.1"/>
    </source>
</evidence>
<reference evidence="2 3" key="1">
    <citation type="submission" date="2017-09" db="EMBL/GenBank/DDBJ databases">
        <title>Large-scale bioinformatics analysis of Bacillus genomes uncovers conserved roles of natural products in bacterial physiology.</title>
        <authorList>
            <consortium name="Agbiome Team Llc"/>
            <person name="Bleich R.M."/>
            <person name="Grubbs K.J."/>
            <person name="Santa Maria K.C."/>
            <person name="Allen S.E."/>
            <person name="Farag S."/>
            <person name="Shank E.A."/>
            <person name="Bowers A."/>
        </authorList>
    </citation>
    <scope>NUCLEOTIDE SEQUENCE [LARGE SCALE GENOMIC DNA]</scope>
    <source>
        <strain evidence="2 3">AFS092012</strain>
    </source>
</reference>
<protein>
    <submittedName>
        <fullName evidence="2">Uncharacterized protein</fullName>
    </submittedName>
</protein>
<dbReference type="AlphaFoldDB" id="A0AA91VFL8"/>
<keyword evidence="1" id="KW-0175">Coiled coil</keyword>
<proteinExistence type="predicted"/>